<evidence type="ECO:0000313" key="1">
    <source>
        <dbReference type="EMBL" id="KAF7389216.1"/>
    </source>
</evidence>
<dbReference type="AlphaFoldDB" id="A0A834JKK0"/>
<comment type="caution">
    <text evidence="1">The sequence shown here is derived from an EMBL/GenBank/DDBJ whole genome shotgun (WGS) entry which is preliminary data.</text>
</comment>
<protein>
    <submittedName>
        <fullName evidence="1">Uncharacterized protein</fullName>
    </submittedName>
</protein>
<dbReference type="EMBL" id="JACSEA010000011">
    <property type="protein sequence ID" value="KAF7389216.1"/>
    <property type="molecule type" value="Genomic_DNA"/>
</dbReference>
<name>A0A834JKK0_VESVU</name>
<accession>A0A834JKK0</accession>
<dbReference type="Proteomes" id="UP000614350">
    <property type="component" value="Unassembled WGS sequence"/>
</dbReference>
<gene>
    <name evidence="1" type="ORF">HZH66_010353</name>
</gene>
<proteinExistence type="predicted"/>
<sequence length="124" mass="14574">MIFRYLFLKFDKSNNLEEFEGRETIKEFELDTIKMQPLRVQLQCVRCRRNANTLHLRIYEGLGIGNFHKRDTWASRARPSNVLVCQMAREFVGERSRWNHETGTGLDTSETVVTQLCDKVIAFC</sequence>
<organism evidence="1 2">
    <name type="scientific">Vespula vulgaris</name>
    <name type="common">Yellow jacket</name>
    <name type="synonym">Wasp</name>
    <dbReference type="NCBI Taxonomy" id="7454"/>
    <lineage>
        <taxon>Eukaryota</taxon>
        <taxon>Metazoa</taxon>
        <taxon>Ecdysozoa</taxon>
        <taxon>Arthropoda</taxon>
        <taxon>Hexapoda</taxon>
        <taxon>Insecta</taxon>
        <taxon>Pterygota</taxon>
        <taxon>Neoptera</taxon>
        <taxon>Endopterygota</taxon>
        <taxon>Hymenoptera</taxon>
        <taxon>Apocrita</taxon>
        <taxon>Aculeata</taxon>
        <taxon>Vespoidea</taxon>
        <taxon>Vespidae</taxon>
        <taxon>Vespinae</taxon>
        <taxon>Vespula</taxon>
    </lineage>
</organism>
<keyword evidence="2" id="KW-1185">Reference proteome</keyword>
<evidence type="ECO:0000313" key="2">
    <source>
        <dbReference type="Proteomes" id="UP000614350"/>
    </source>
</evidence>
<reference evidence="1" key="1">
    <citation type="journal article" date="2020" name="G3 (Bethesda)">
        <title>High-Quality Assemblies for Three Invasive Social Wasps from the &lt;i&gt;Vespula&lt;/i&gt; Genus.</title>
        <authorList>
            <person name="Harrop T.W.R."/>
            <person name="Guhlin J."/>
            <person name="McLaughlin G.M."/>
            <person name="Permina E."/>
            <person name="Stockwell P."/>
            <person name="Gilligan J."/>
            <person name="Le Lec M.F."/>
            <person name="Gruber M.A.M."/>
            <person name="Quinn O."/>
            <person name="Lovegrove M."/>
            <person name="Duncan E.J."/>
            <person name="Remnant E.J."/>
            <person name="Van Eeckhoven J."/>
            <person name="Graham B."/>
            <person name="Knapp R.A."/>
            <person name="Langford K.W."/>
            <person name="Kronenberg Z."/>
            <person name="Press M.O."/>
            <person name="Eacker S.M."/>
            <person name="Wilson-Rankin E.E."/>
            <person name="Purcell J."/>
            <person name="Lester P.J."/>
            <person name="Dearden P.K."/>
        </authorList>
    </citation>
    <scope>NUCLEOTIDE SEQUENCE</scope>
    <source>
        <strain evidence="1">Marl-1</strain>
    </source>
</reference>